<evidence type="ECO:0000313" key="5">
    <source>
        <dbReference type="Proteomes" id="UP000537188"/>
    </source>
</evidence>
<reference evidence="4 5" key="1">
    <citation type="submission" date="2020-04" db="EMBL/GenBank/DDBJ databases">
        <title>Molecular characterization of pseudomonads from Agaricus bisporus reveal novel blotch 2 pathogens in Western Europe.</title>
        <authorList>
            <person name="Taparia T."/>
            <person name="Krijger M."/>
            <person name="Haynes E."/>
            <person name="Elpinstone J.G."/>
            <person name="Noble R."/>
            <person name="Van Der Wolf J."/>
        </authorList>
    </citation>
    <scope>NUCLEOTIDE SEQUENCE [LARGE SCALE GENOMIC DNA]</scope>
    <source>
        <strain evidence="4 5">IPO3781</strain>
    </source>
</reference>
<evidence type="ECO:0000313" key="4">
    <source>
        <dbReference type="EMBL" id="NWE80369.1"/>
    </source>
</evidence>
<dbReference type="EMBL" id="JACARF010000090">
    <property type="protein sequence ID" value="NWE80369.1"/>
    <property type="molecule type" value="Genomic_DNA"/>
</dbReference>
<evidence type="ECO:0000256" key="2">
    <source>
        <dbReference type="ARBA" id="ARBA00022553"/>
    </source>
</evidence>
<gene>
    <name evidence="4" type="ORF">HX828_32880</name>
</gene>
<keyword evidence="2" id="KW-0597">Phosphoprotein</keyword>
<sequence>VPSMLQVFLQDAQVSQCASLTRIVCSGEALQVDAQQQVFSKLPNAGLYNLYGPTEAAIDVTHWTCREEGGDSVPIGQPIANLQTYVLSPDLTLVPAGVIGELYLGGEGLARGYHRRAGLTAERFVASPFVPGERLYRSGDLVCQR</sequence>
<evidence type="ECO:0000259" key="3">
    <source>
        <dbReference type="Pfam" id="PF00501"/>
    </source>
</evidence>
<feature type="non-terminal residue" evidence="4">
    <location>
        <position position="1"/>
    </location>
</feature>
<dbReference type="Gene3D" id="2.30.38.10">
    <property type="entry name" value="Luciferase, Domain 3"/>
    <property type="match status" value="1"/>
</dbReference>
<organism evidence="4 5">
    <name type="scientific">Pseudomonas yamanorum</name>
    <dbReference type="NCBI Taxonomy" id="515393"/>
    <lineage>
        <taxon>Bacteria</taxon>
        <taxon>Pseudomonadati</taxon>
        <taxon>Pseudomonadota</taxon>
        <taxon>Gammaproteobacteria</taxon>
        <taxon>Pseudomonadales</taxon>
        <taxon>Pseudomonadaceae</taxon>
        <taxon>Pseudomonas</taxon>
    </lineage>
</organism>
<dbReference type="RefSeq" id="WP_177116308.1">
    <property type="nucleotide sequence ID" value="NZ_JACARF010000090.1"/>
</dbReference>
<name>A0A7Y8FJW8_9PSED</name>
<dbReference type="Pfam" id="PF00501">
    <property type="entry name" value="AMP-binding"/>
    <property type="match status" value="1"/>
</dbReference>
<protein>
    <submittedName>
        <fullName evidence="4">AMP-binding protein</fullName>
    </submittedName>
</protein>
<keyword evidence="1" id="KW-0596">Phosphopantetheine</keyword>
<dbReference type="Proteomes" id="UP000537188">
    <property type="component" value="Unassembled WGS sequence"/>
</dbReference>
<dbReference type="InterPro" id="IPR000873">
    <property type="entry name" value="AMP-dep_synth/lig_dom"/>
</dbReference>
<accession>A0A7Y8FJW8</accession>
<dbReference type="SUPFAM" id="SSF56801">
    <property type="entry name" value="Acetyl-CoA synthetase-like"/>
    <property type="match status" value="1"/>
</dbReference>
<dbReference type="AlphaFoldDB" id="A0A7Y8FJW8"/>
<dbReference type="Gene3D" id="3.40.50.980">
    <property type="match status" value="1"/>
</dbReference>
<comment type="caution">
    <text evidence="4">The sequence shown here is derived from an EMBL/GenBank/DDBJ whole genome shotgun (WGS) entry which is preliminary data.</text>
</comment>
<feature type="domain" description="AMP-dependent synthetase/ligase" evidence="3">
    <location>
        <begin position="1"/>
        <end position="114"/>
    </location>
</feature>
<proteinExistence type="predicted"/>
<dbReference type="PANTHER" id="PTHR44845">
    <property type="entry name" value="CARRIER DOMAIN-CONTAINING PROTEIN"/>
    <property type="match status" value="1"/>
</dbReference>
<feature type="non-terminal residue" evidence="4">
    <location>
        <position position="145"/>
    </location>
</feature>
<dbReference type="PANTHER" id="PTHR44845:SF7">
    <property type="entry name" value="PLIPASTATIN SYNTHASE SUBUNIT D"/>
    <property type="match status" value="1"/>
</dbReference>
<evidence type="ECO:0000256" key="1">
    <source>
        <dbReference type="ARBA" id="ARBA00022450"/>
    </source>
</evidence>